<evidence type="ECO:0000256" key="2">
    <source>
        <dbReference type="ARBA" id="ARBA00022753"/>
    </source>
</evidence>
<dbReference type="PROSITE" id="PS50004">
    <property type="entry name" value="C2"/>
    <property type="match status" value="1"/>
</dbReference>
<dbReference type="SMART" id="SM00239">
    <property type="entry name" value="C2"/>
    <property type="match status" value="1"/>
</dbReference>
<dbReference type="InterPro" id="IPR037789">
    <property type="entry name" value="FIP_classI"/>
</dbReference>
<dbReference type="AlphaFoldDB" id="A0A9Q1B231"/>
<accession>A0A9Q1B231</accession>
<dbReference type="InterPro" id="IPR035892">
    <property type="entry name" value="C2_domain_sf"/>
</dbReference>
<evidence type="ECO:0000259" key="3">
    <source>
        <dbReference type="PROSITE" id="PS50004"/>
    </source>
</evidence>
<evidence type="ECO:0000313" key="4">
    <source>
        <dbReference type="EMBL" id="KAJ7327335.1"/>
    </source>
</evidence>
<name>A0A9Q1B231_9SAUR</name>
<proteinExistence type="predicted"/>
<dbReference type="GO" id="GO:0031267">
    <property type="term" value="F:small GTPase binding"/>
    <property type="evidence" value="ECO:0007669"/>
    <property type="project" value="InterPro"/>
</dbReference>
<dbReference type="GO" id="GO:0055037">
    <property type="term" value="C:recycling endosome"/>
    <property type="evidence" value="ECO:0007669"/>
    <property type="project" value="UniProtKB-SubCell"/>
</dbReference>
<dbReference type="OrthoDB" id="8956628at2759"/>
<dbReference type="InterPro" id="IPR000008">
    <property type="entry name" value="C2_dom"/>
</dbReference>
<organism evidence="4 5">
    <name type="scientific">Phrynocephalus forsythii</name>
    <dbReference type="NCBI Taxonomy" id="171643"/>
    <lineage>
        <taxon>Eukaryota</taxon>
        <taxon>Metazoa</taxon>
        <taxon>Chordata</taxon>
        <taxon>Craniata</taxon>
        <taxon>Vertebrata</taxon>
        <taxon>Euteleostomi</taxon>
        <taxon>Lepidosauria</taxon>
        <taxon>Squamata</taxon>
        <taxon>Bifurcata</taxon>
        <taxon>Unidentata</taxon>
        <taxon>Episquamata</taxon>
        <taxon>Toxicofera</taxon>
        <taxon>Iguania</taxon>
        <taxon>Acrodonta</taxon>
        <taxon>Agamidae</taxon>
        <taxon>Agaminae</taxon>
        <taxon>Phrynocephalus</taxon>
    </lineage>
</organism>
<dbReference type="GO" id="GO:0045055">
    <property type="term" value="P:regulated exocytosis"/>
    <property type="evidence" value="ECO:0007669"/>
    <property type="project" value="TreeGrafter"/>
</dbReference>
<comment type="subcellular location">
    <subcellularLocation>
        <location evidence="1">Recycling endosome</location>
    </subcellularLocation>
</comment>
<sequence>MSLLRVSELRAQEASAAAAEEGGSLVPPPPSTSWRLLPSHVQVTVLEARGLRAKGGAPAGDAFVALQLGRQKHRTAVATQKGGCPRWAEECALELPTPLAPPRDPEALLLRLTVWQRALVGGDRFLGRAALPLDALLEEEGGGRSHPEREVGTLGGVAWSPCCYSIAEQASAEWEKTGDAK</sequence>
<dbReference type="PANTHER" id="PTHR15746">
    <property type="entry name" value="RAB11-RELATED"/>
    <property type="match status" value="1"/>
</dbReference>
<dbReference type="Proteomes" id="UP001142489">
    <property type="component" value="Unassembled WGS sequence"/>
</dbReference>
<dbReference type="Gene3D" id="2.60.40.150">
    <property type="entry name" value="C2 domain"/>
    <property type="match status" value="1"/>
</dbReference>
<gene>
    <name evidence="4" type="ORF">JRQ81_017094</name>
</gene>
<dbReference type="SUPFAM" id="SSF49562">
    <property type="entry name" value="C2 domain (Calcium/lipid-binding domain, CaLB)"/>
    <property type="match status" value="1"/>
</dbReference>
<reference evidence="4" key="1">
    <citation type="journal article" date="2023" name="DNA Res.">
        <title>Chromosome-level genome assembly of Phrynocephalus forsythii using third-generation DNA sequencing and Hi-C analysis.</title>
        <authorList>
            <person name="Qi Y."/>
            <person name="Zhao W."/>
            <person name="Zhao Y."/>
            <person name="Niu C."/>
            <person name="Cao S."/>
            <person name="Zhang Y."/>
        </authorList>
    </citation>
    <scope>NUCLEOTIDE SEQUENCE</scope>
    <source>
        <tissue evidence="4">Muscle</tissue>
    </source>
</reference>
<protein>
    <recommendedName>
        <fullName evidence="3">C2 domain-containing protein</fullName>
    </recommendedName>
</protein>
<keyword evidence="2" id="KW-0967">Endosome</keyword>
<dbReference type="EMBL" id="JAPFRF010000007">
    <property type="protein sequence ID" value="KAJ7327335.1"/>
    <property type="molecule type" value="Genomic_DNA"/>
</dbReference>
<feature type="domain" description="C2" evidence="3">
    <location>
        <begin position="20"/>
        <end position="146"/>
    </location>
</feature>
<evidence type="ECO:0000256" key="1">
    <source>
        <dbReference type="ARBA" id="ARBA00004172"/>
    </source>
</evidence>
<dbReference type="Pfam" id="PF00168">
    <property type="entry name" value="C2"/>
    <property type="match status" value="1"/>
</dbReference>
<dbReference type="PANTHER" id="PTHR15746:SF23">
    <property type="entry name" value="RAB11 INTERACTING PROTEIN, ISOFORM A"/>
    <property type="match status" value="1"/>
</dbReference>
<comment type="caution">
    <text evidence="4">The sequence shown here is derived from an EMBL/GenBank/DDBJ whole genome shotgun (WGS) entry which is preliminary data.</text>
</comment>
<keyword evidence="5" id="KW-1185">Reference proteome</keyword>
<evidence type="ECO:0000313" key="5">
    <source>
        <dbReference type="Proteomes" id="UP001142489"/>
    </source>
</evidence>